<dbReference type="GO" id="GO:0003886">
    <property type="term" value="F:DNA (cytosine-5-)-methyltransferase activity"/>
    <property type="evidence" value="ECO:0007669"/>
    <property type="project" value="UniProtKB-EC"/>
</dbReference>
<proteinExistence type="inferred from homology"/>
<keyword evidence="5" id="KW-0680">Restriction system</keyword>
<keyword evidence="4 7" id="KW-0949">S-adenosyl-L-methionine</keyword>
<dbReference type="RefSeq" id="WP_010954738.1">
    <property type="nucleotide sequence ID" value="NC_002947.4"/>
</dbReference>
<dbReference type="eggNOG" id="COG0270">
    <property type="taxonomic scope" value="Bacteria"/>
</dbReference>
<evidence type="ECO:0000313" key="8">
    <source>
        <dbReference type="EMBL" id="AAN69506.1"/>
    </source>
</evidence>
<dbReference type="EC" id="2.1.1.37" evidence="1"/>
<keyword evidence="3 7" id="KW-0808">Transferase</keyword>
<feature type="active site" evidence="7">
    <location>
        <position position="77"/>
    </location>
</feature>
<dbReference type="Gene3D" id="3.40.50.150">
    <property type="entry name" value="Vaccinia Virus protein VP39"/>
    <property type="match status" value="1"/>
</dbReference>
<dbReference type="STRING" id="160488.PP_3912"/>
<dbReference type="PROSITE" id="PS51679">
    <property type="entry name" value="SAM_MT_C5"/>
    <property type="match status" value="1"/>
</dbReference>
<reference evidence="8 9" key="1">
    <citation type="journal article" date="2002" name="Environ. Microbiol.">
        <title>Complete genome sequence and comparative analysis of the metabolically versatile Pseudomonas putida KT2440.</title>
        <authorList>
            <person name="Nelson K.E."/>
            <person name="Weinel C."/>
            <person name="Paulsen I.T."/>
            <person name="Dodson R.J."/>
            <person name="Hilbert H."/>
            <person name="Martins dos Santos V.A."/>
            <person name="Fouts D.E."/>
            <person name="Gill S.R."/>
            <person name="Pop M."/>
            <person name="Holmes M."/>
            <person name="Brinkac L."/>
            <person name="Beanan M."/>
            <person name="DeBoy R.T."/>
            <person name="Daugherty S."/>
            <person name="Kolonay J."/>
            <person name="Madupu R."/>
            <person name="Nelson W."/>
            <person name="White O."/>
            <person name="Peterson J."/>
            <person name="Khouri H."/>
            <person name="Hance I."/>
            <person name="Chris Lee P."/>
            <person name="Holtzapple E."/>
            <person name="Scanlan D."/>
            <person name="Tran K."/>
            <person name="Moazzez A."/>
            <person name="Utterback T."/>
            <person name="Rizzo M."/>
            <person name="Lee K."/>
            <person name="Kosack D."/>
            <person name="Moestl D."/>
            <person name="Wedler H."/>
            <person name="Lauber J."/>
            <person name="Stjepandic D."/>
            <person name="Hoheisel J."/>
            <person name="Straetz M."/>
            <person name="Heim S."/>
            <person name="Kiewitz C."/>
            <person name="Eisen J.A."/>
            <person name="Timmis K.N."/>
            <person name="Dusterhoft A."/>
            <person name="Tummler B."/>
            <person name="Fraser C.M."/>
        </authorList>
    </citation>
    <scope>NUCLEOTIDE SEQUENCE [LARGE SCALE GENOMIC DNA]</scope>
    <source>
        <strain evidence="9">ATCC 47054 / DSM 6125 / CFBP 8728 / NCIMB 11950 / KT2440</strain>
    </source>
</reference>
<dbReference type="PROSITE" id="PS00094">
    <property type="entry name" value="C5_MTASE_1"/>
    <property type="match status" value="1"/>
</dbReference>
<dbReference type="AlphaFoldDB" id="Q88G14"/>
<dbReference type="PANTHER" id="PTHR46098:SF1">
    <property type="entry name" value="TRNA (CYTOSINE(38)-C(5))-METHYLTRANSFERASE"/>
    <property type="match status" value="1"/>
</dbReference>
<gene>
    <name evidence="8" type="ordered locus">PP_3912</name>
</gene>
<evidence type="ECO:0000256" key="7">
    <source>
        <dbReference type="PROSITE-ProRule" id="PRU01016"/>
    </source>
</evidence>
<evidence type="ECO:0000313" key="9">
    <source>
        <dbReference type="Proteomes" id="UP000000556"/>
    </source>
</evidence>
<dbReference type="Gene3D" id="3.90.120.10">
    <property type="entry name" value="DNA Methylase, subunit A, domain 2"/>
    <property type="match status" value="1"/>
</dbReference>
<accession>Q88G14</accession>
<evidence type="ECO:0000256" key="1">
    <source>
        <dbReference type="ARBA" id="ARBA00011975"/>
    </source>
</evidence>
<dbReference type="Pfam" id="PF00145">
    <property type="entry name" value="DNA_methylase"/>
    <property type="match status" value="2"/>
</dbReference>
<keyword evidence="2 7" id="KW-0489">Methyltransferase</keyword>
<keyword evidence="9" id="KW-1185">Reference proteome</keyword>
<dbReference type="OrthoDB" id="9813719at2"/>
<dbReference type="GO" id="GO:0032259">
    <property type="term" value="P:methylation"/>
    <property type="evidence" value="ECO:0007669"/>
    <property type="project" value="UniProtKB-KW"/>
</dbReference>
<evidence type="ECO:0000256" key="6">
    <source>
        <dbReference type="ARBA" id="ARBA00047422"/>
    </source>
</evidence>
<evidence type="ECO:0000256" key="4">
    <source>
        <dbReference type="ARBA" id="ARBA00022691"/>
    </source>
</evidence>
<evidence type="ECO:0000256" key="5">
    <source>
        <dbReference type="ARBA" id="ARBA00022747"/>
    </source>
</evidence>
<dbReference type="EMBL" id="AE015451">
    <property type="protein sequence ID" value="AAN69506.1"/>
    <property type="molecule type" value="Genomic_DNA"/>
</dbReference>
<dbReference type="KEGG" id="ppu:PP_3912"/>
<sequence>MPITYGSVCSGIEAATVAWHPLGWRAEWYAEIEPFPCAVLAHHYPATPNHGDMTRLAAMVLSGKIPAPEVLVGGTPCQAFSVAGMREGLADPRGALTIKYVELLDAIDHVRTRRGQPEAACLWENVPGVLSDKGNAFGCFLGALVGESEELQPPGGKWKDAGCVYGPTRTVAWRVLDAQYFGLAQRRRRVFVVASARAGFDPLEVLFEREGVRRDTPPRRGEGQDLAGRAPFGPALQCGCGWIFGLDLGQYGCPNCEGDEGPAVEVLAGVPAYGGHSLQGDVSQAATLTAKDTRLDMESETFCIAPTITGGARKSGGYSPDDIPMVAGTLQANGKAAGSATQQDAENGMLVVHGTQDPDVLHNLVHPLGRNSGQENALLAFSCKDHGADAGDLAPTLRAMNHSASHPNAGGQVAVCITGEITHTLKAEGFDASEDGTGRGQPIVAHAIQAGALRENPASGPDGVGVQADHAYTLEARAEVQAIQTNAQVRRLTPRECEWLQGFPGDHTRIPYRGKPADECPDGPRYKAIGNSKAVFVVRWIGRRIQQQLERLA</sequence>
<dbReference type="BioCyc" id="PPUT160488:G1G01-4176-MONOMER"/>
<reference evidence="8 9" key="2">
    <citation type="journal article" date="2016" name="Environ. Microbiol.">
        <title>The revisited genome of Pseudomonas putida KT2440 enlightens its value as a robust metabolic chassis.</title>
        <authorList>
            <person name="Belda E."/>
            <person name="van Heck R.G."/>
            <person name="Lopez-Sanchez M.J."/>
            <person name="Cruveiller S."/>
            <person name="Barbe V."/>
            <person name="Fraser C."/>
            <person name="Klenk H.P."/>
            <person name="Petersen J."/>
            <person name="Morgat A."/>
            <person name="Nikel P.I."/>
            <person name="Vallenet D."/>
            <person name="Rouy Z."/>
            <person name="Sekowska A."/>
            <person name="Martins Dos Santos V.A."/>
            <person name="de Lorenzo V."/>
            <person name="Danchin A."/>
            <person name="Medigue C."/>
        </authorList>
    </citation>
    <scope>NUCLEOTIDE SEQUENCE [LARGE SCALE GENOMIC DNA]</scope>
    <source>
        <strain evidence="9">ATCC 47054 / DSM 6125 / CFBP 8728 / NCIMB 11950 / KT2440</strain>
    </source>
</reference>
<comment type="catalytic activity">
    <reaction evidence="6">
        <text>a 2'-deoxycytidine in DNA + S-adenosyl-L-methionine = a 5-methyl-2'-deoxycytidine in DNA + S-adenosyl-L-homocysteine + H(+)</text>
        <dbReference type="Rhea" id="RHEA:13681"/>
        <dbReference type="Rhea" id="RHEA-COMP:11369"/>
        <dbReference type="Rhea" id="RHEA-COMP:11370"/>
        <dbReference type="ChEBI" id="CHEBI:15378"/>
        <dbReference type="ChEBI" id="CHEBI:57856"/>
        <dbReference type="ChEBI" id="CHEBI:59789"/>
        <dbReference type="ChEBI" id="CHEBI:85452"/>
        <dbReference type="ChEBI" id="CHEBI:85454"/>
        <dbReference type="EC" id="2.1.1.37"/>
    </reaction>
</comment>
<dbReference type="SUPFAM" id="SSF53335">
    <property type="entry name" value="S-adenosyl-L-methionine-dependent methyltransferases"/>
    <property type="match status" value="1"/>
</dbReference>
<dbReference type="InterPro" id="IPR050750">
    <property type="entry name" value="C5-MTase"/>
</dbReference>
<protein>
    <recommendedName>
        <fullName evidence="1">DNA (cytosine-5-)-methyltransferase</fullName>
        <ecNumber evidence="1">2.1.1.37</ecNumber>
    </recommendedName>
</protein>
<dbReference type="InterPro" id="IPR001525">
    <property type="entry name" value="C5_MeTfrase"/>
</dbReference>
<evidence type="ECO:0000256" key="2">
    <source>
        <dbReference type="ARBA" id="ARBA00022603"/>
    </source>
</evidence>
<dbReference type="InterPro" id="IPR018117">
    <property type="entry name" value="C5_DNA_meth_AS"/>
</dbReference>
<evidence type="ECO:0000256" key="3">
    <source>
        <dbReference type="ARBA" id="ARBA00022679"/>
    </source>
</evidence>
<dbReference type="GO" id="GO:0009307">
    <property type="term" value="P:DNA restriction-modification system"/>
    <property type="evidence" value="ECO:0007669"/>
    <property type="project" value="UniProtKB-KW"/>
</dbReference>
<dbReference type="Proteomes" id="UP000000556">
    <property type="component" value="Chromosome"/>
</dbReference>
<dbReference type="PATRIC" id="fig|160488.4.peg.4167"/>
<dbReference type="PANTHER" id="PTHR46098">
    <property type="entry name" value="TRNA (CYTOSINE(38)-C(5))-METHYLTRANSFERASE"/>
    <property type="match status" value="1"/>
</dbReference>
<name>Q88G14_PSEPK</name>
<dbReference type="InterPro" id="IPR029063">
    <property type="entry name" value="SAM-dependent_MTases_sf"/>
</dbReference>
<dbReference type="PaxDb" id="160488-PP_3912"/>
<organism evidence="8 9">
    <name type="scientific">Pseudomonas putida (strain ATCC 47054 / DSM 6125 / CFBP 8728 / NCIMB 11950 / KT2440)</name>
    <dbReference type="NCBI Taxonomy" id="160488"/>
    <lineage>
        <taxon>Bacteria</taxon>
        <taxon>Pseudomonadati</taxon>
        <taxon>Pseudomonadota</taxon>
        <taxon>Gammaproteobacteria</taxon>
        <taxon>Pseudomonadales</taxon>
        <taxon>Pseudomonadaceae</taxon>
        <taxon>Pseudomonas</taxon>
    </lineage>
</organism>
<comment type="similarity">
    <text evidence="7">Belongs to the class I-like SAM-binding methyltransferase superfamily. C5-methyltransferase family.</text>
</comment>
<dbReference type="HOGENOM" id="CLU_006958_13_1_6"/>
<dbReference type="REBASE" id="6780">
    <property type="entry name" value="M.PpuKORF3912P"/>
</dbReference>